<dbReference type="PANTHER" id="PTHR11070:SF67">
    <property type="entry name" value="DNA 3'-5' HELICASE"/>
    <property type="match status" value="1"/>
</dbReference>
<dbReference type="GO" id="GO:0005524">
    <property type="term" value="F:ATP binding"/>
    <property type="evidence" value="ECO:0007669"/>
    <property type="project" value="UniProtKB-UniRule"/>
</dbReference>
<comment type="caution">
    <text evidence="17">The sequence shown here is derived from an EMBL/GenBank/DDBJ whole genome shotgun (WGS) entry which is preliminary data.</text>
</comment>
<dbReference type="EMBL" id="QVID01000001">
    <property type="protein sequence ID" value="RFN59249.1"/>
    <property type="molecule type" value="Genomic_DNA"/>
</dbReference>
<keyword evidence="1" id="KW-0540">Nuclease</keyword>
<evidence type="ECO:0000256" key="10">
    <source>
        <dbReference type="ARBA" id="ARBA00023235"/>
    </source>
</evidence>
<evidence type="ECO:0000256" key="9">
    <source>
        <dbReference type="ARBA" id="ARBA00023204"/>
    </source>
</evidence>
<dbReference type="Pfam" id="PF12705">
    <property type="entry name" value="PDDEXK_1"/>
    <property type="match status" value="1"/>
</dbReference>
<name>A0A3E1QAS9_9FLAO</name>
<keyword evidence="8" id="KW-0238">DNA-binding</keyword>
<protein>
    <recommendedName>
        <fullName evidence="12">DNA 3'-5' helicase</fullName>
        <ecNumber evidence="12">5.6.2.4</ecNumber>
    </recommendedName>
</protein>
<dbReference type="GO" id="GO:0000725">
    <property type="term" value="P:recombinational repair"/>
    <property type="evidence" value="ECO:0007669"/>
    <property type="project" value="TreeGrafter"/>
</dbReference>
<dbReference type="Proteomes" id="UP000261082">
    <property type="component" value="Unassembled WGS sequence"/>
</dbReference>
<dbReference type="InterPro" id="IPR014017">
    <property type="entry name" value="DNA_helicase_UvrD-like_C"/>
</dbReference>
<feature type="domain" description="UvrD-like helicase ATP-binding" evidence="15">
    <location>
        <begin position="1"/>
        <end position="479"/>
    </location>
</feature>
<evidence type="ECO:0000256" key="3">
    <source>
        <dbReference type="ARBA" id="ARBA00022763"/>
    </source>
</evidence>
<comment type="catalytic activity">
    <reaction evidence="11">
        <text>Couples ATP hydrolysis with the unwinding of duplex DNA by translocating in the 3'-5' direction.</text>
        <dbReference type="EC" id="5.6.2.4"/>
    </reaction>
</comment>
<dbReference type="InterPro" id="IPR011604">
    <property type="entry name" value="PDDEXK-like_dom_sf"/>
</dbReference>
<keyword evidence="6" id="KW-0269">Exonuclease</keyword>
<keyword evidence="4 14" id="KW-0378">Hydrolase</keyword>
<evidence type="ECO:0000256" key="14">
    <source>
        <dbReference type="PROSITE-ProRule" id="PRU00560"/>
    </source>
</evidence>
<dbReference type="SUPFAM" id="SSF52540">
    <property type="entry name" value="P-loop containing nucleoside triphosphate hydrolases"/>
    <property type="match status" value="1"/>
</dbReference>
<keyword evidence="18" id="KW-1185">Reference proteome</keyword>
<evidence type="ECO:0000256" key="2">
    <source>
        <dbReference type="ARBA" id="ARBA00022741"/>
    </source>
</evidence>
<dbReference type="GO" id="GO:0004527">
    <property type="term" value="F:exonuclease activity"/>
    <property type="evidence" value="ECO:0007669"/>
    <property type="project" value="UniProtKB-KW"/>
</dbReference>
<evidence type="ECO:0000256" key="4">
    <source>
        <dbReference type="ARBA" id="ARBA00022801"/>
    </source>
</evidence>
<evidence type="ECO:0000256" key="8">
    <source>
        <dbReference type="ARBA" id="ARBA00023125"/>
    </source>
</evidence>
<dbReference type="GO" id="GO:0003677">
    <property type="term" value="F:DNA binding"/>
    <property type="evidence" value="ECO:0007669"/>
    <property type="project" value="UniProtKB-KW"/>
</dbReference>
<evidence type="ECO:0000259" key="16">
    <source>
        <dbReference type="PROSITE" id="PS51217"/>
    </source>
</evidence>
<dbReference type="PROSITE" id="PS51217">
    <property type="entry name" value="UVRD_HELICASE_CTER"/>
    <property type="match status" value="1"/>
</dbReference>
<keyword evidence="7 14" id="KW-0067">ATP-binding</keyword>
<keyword evidence="10" id="KW-0413">Isomerase</keyword>
<evidence type="ECO:0000256" key="7">
    <source>
        <dbReference type="ARBA" id="ARBA00022840"/>
    </source>
</evidence>
<evidence type="ECO:0000256" key="12">
    <source>
        <dbReference type="ARBA" id="ARBA00034808"/>
    </source>
</evidence>
<dbReference type="Pfam" id="PF13361">
    <property type="entry name" value="UvrD_C"/>
    <property type="match status" value="1"/>
</dbReference>
<evidence type="ECO:0000313" key="17">
    <source>
        <dbReference type="EMBL" id="RFN59249.1"/>
    </source>
</evidence>
<dbReference type="InterPro" id="IPR038726">
    <property type="entry name" value="PDDEXK_AddAB-type"/>
</dbReference>
<gene>
    <name evidence="17" type="ORF">DZ858_04035</name>
</gene>
<organism evidence="17 18">
    <name type="scientific">Marixanthomonas ophiurae</name>
    <dbReference type="NCBI Taxonomy" id="387659"/>
    <lineage>
        <taxon>Bacteria</taxon>
        <taxon>Pseudomonadati</taxon>
        <taxon>Bacteroidota</taxon>
        <taxon>Flavobacteriia</taxon>
        <taxon>Flavobacteriales</taxon>
        <taxon>Flavobacteriaceae</taxon>
        <taxon>Marixanthomonas</taxon>
    </lineage>
</organism>
<feature type="domain" description="UvrD-like helicase C-terminal" evidence="16">
    <location>
        <begin position="480"/>
        <end position="744"/>
    </location>
</feature>
<keyword evidence="2 14" id="KW-0547">Nucleotide-binding</keyword>
<proteinExistence type="predicted"/>
<dbReference type="EC" id="5.6.2.4" evidence="12"/>
<sequence length="1056" mass="120342">MLLLNKNSLKTTSPFTIYNAAAGSGKTFTLVKEYLSSLLLSKNEGSYKNLLAITFTNKAVAEMKQRIVLNLVEFSKETSVTNPPDMMTLLAAETGMNLETIQTTSKAIVKHLLHHYSAFSVETIDRFNHQLLRTFARDLKLSSNFEVSLDVDQLLAEAVDQLISKAGDDKKITNILLDFALEKTDDDKSWDIARDITKASSLLFSENESNQVGKLKQRSLDDFLSFKKQLLKQQKKLSGNIIQVASITLKTIADNGLDESHFSGKYLYSYFVKLSEGNFDVPYGAKWQETLGDKPLYPGRVKAPESSIMDGLTPELVSAFSTSKKLVFQLHLINSIVKNLTPLSVINLVQQEIEAIKEEKNILPISEFNSIINKEIKNQPAPFIYERLGEKYRHYFIDEFQDTSELQWENLIPLIENALSQQVADEEVGSLLLVGDAKQSIYRWRGGKPEQFMDLYGGKTPFAVSKAEVETLDTNYRSYKEIITFNNSFFTFVSKYFGDSGHTHLYEIGNKQKHTKKEGGYVQIEFIEKQSAAEKEETYAKLVLQTIQDLKDSGYQEQDICILTRRKKEGIALGSWLMENGISIVSSETLLLQSSPLVQGLMQTLIYSLQPENEEAKINMLDFIHEFLAISEEKHTFFIQFLNESAEEVTQTLQQYEIDFNPNFIHSVSLYEAFEYCIRQFKLEPNADAYLFGFMDLVYEFEQQPLASKTAFLEYWDAKKEKASVAAAETTGAVRLMTIHKAKGLEFPIVIFPFAETDLYKEIEPKTWFKAPENNFGFEEALINFNSSVAEFGEQGAKIYAERRNTLELDNLNLLYVTLTRAVEQLYIFSEKPSKVKDQPKNFNQLFVEYLKHEQQWNDGQLLYQFGNKATKKVKKERSITNTVAPTYINSSPSSRNLKIVTKEALLWDTETEAAILSGNLFHDTMAEIKYESDASEILDNIKKRAIVSESDFKILKEAVETLISDKKLNHLFQPSEKVENERDLMTSEGKILRPDRLNFHPDGSVSIIDYKTGSQSEKHKIQINQYATALSEMNFKIAEKILVYTSENGILINKA</sequence>
<comment type="catalytic activity">
    <reaction evidence="13">
        <text>ATP + H2O = ADP + phosphate + H(+)</text>
        <dbReference type="Rhea" id="RHEA:13065"/>
        <dbReference type="ChEBI" id="CHEBI:15377"/>
        <dbReference type="ChEBI" id="CHEBI:15378"/>
        <dbReference type="ChEBI" id="CHEBI:30616"/>
        <dbReference type="ChEBI" id="CHEBI:43474"/>
        <dbReference type="ChEBI" id="CHEBI:456216"/>
        <dbReference type="EC" id="5.6.2.4"/>
    </reaction>
</comment>
<dbReference type="PANTHER" id="PTHR11070">
    <property type="entry name" value="UVRD / RECB / PCRA DNA HELICASE FAMILY MEMBER"/>
    <property type="match status" value="1"/>
</dbReference>
<dbReference type="GO" id="GO:0005829">
    <property type="term" value="C:cytosol"/>
    <property type="evidence" value="ECO:0007669"/>
    <property type="project" value="TreeGrafter"/>
</dbReference>
<feature type="binding site" evidence="14">
    <location>
        <begin position="20"/>
        <end position="27"/>
    </location>
    <ligand>
        <name>ATP</name>
        <dbReference type="ChEBI" id="CHEBI:30616"/>
    </ligand>
</feature>
<dbReference type="InterPro" id="IPR027417">
    <property type="entry name" value="P-loop_NTPase"/>
</dbReference>
<dbReference type="AlphaFoldDB" id="A0A3E1QAS9"/>
<reference evidence="17 18" key="1">
    <citation type="journal article" date="2007" name="Int. J. Syst. Evol. Microbiol.">
        <title>Marixanthomonas ophiurae gen. nov., sp. nov., a marine bacterium of the family Flavobacteriaceae isolated from a deep-sea brittle star.</title>
        <authorList>
            <person name="Romanenko L.A."/>
            <person name="Uchino M."/>
            <person name="Frolova G.M."/>
            <person name="Mikhailov V.V."/>
        </authorList>
    </citation>
    <scope>NUCLEOTIDE SEQUENCE [LARGE SCALE GENOMIC DNA]</scope>
    <source>
        <strain evidence="17 18">KMM 3046</strain>
    </source>
</reference>
<keyword evidence="9" id="KW-0234">DNA repair</keyword>
<dbReference type="Pfam" id="PF00580">
    <property type="entry name" value="UvrD-helicase"/>
    <property type="match status" value="1"/>
</dbReference>
<dbReference type="GO" id="GO:0043138">
    <property type="term" value="F:3'-5' DNA helicase activity"/>
    <property type="evidence" value="ECO:0007669"/>
    <property type="project" value="UniProtKB-EC"/>
</dbReference>
<evidence type="ECO:0000259" key="15">
    <source>
        <dbReference type="PROSITE" id="PS51198"/>
    </source>
</evidence>
<evidence type="ECO:0000256" key="13">
    <source>
        <dbReference type="ARBA" id="ARBA00048988"/>
    </source>
</evidence>
<keyword evidence="5 14" id="KW-0347">Helicase</keyword>
<evidence type="ECO:0000256" key="11">
    <source>
        <dbReference type="ARBA" id="ARBA00034617"/>
    </source>
</evidence>
<dbReference type="InterPro" id="IPR014016">
    <property type="entry name" value="UvrD-like_ATP-bd"/>
</dbReference>
<evidence type="ECO:0000313" key="18">
    <source>
        <dbReference type="Proteomes" id="UP000261082"/>
    </source>
</evidence>
<dbReference type="InterPro" id="IPR000212">
    <property type="entry name" value="DNA_helicase_UvrD/REP"/>
</dbReference>
<evidence type="ECO:0000256" key="6">
    <source>
        <dbReference type="ARBA" id="ARBA00022839"/>
    </source>
</evidence>
<accession>A0A3E1QAS9</accession>
<dbReference type="PROSITE" id="PS51198">
    <property type="entry name" value="UVRD_HELICASE_ATP_BIND"/>
    <property type="match status" value="1"/>
</dbReference>
<dbReference type="Gene3D" id="3.90.320.10">
    <property type="match status" value="1"/>
</dbReference>
<dbReference type="Gene3D" id="3.40.50.300">
    <property type="entry name" value="P-loop containing nucleotide triphosphate hydrolases"/>
    <property type="match status" value="4"/>
</dbReference>
<evidence type="ECO:0000256" key="5">
    <source>
        <dbReference type="ARBA" id="ARBA00022806"/>
    </source>
</evidence>
<evidence type="ECO:0000256" key="1">
    <source>
        <dbReference type="ARBA" id="ARBA00022722"/>
    </source>
</evidence>
<keyword evidence="3" id="KW-0227">DNA damage</keyword>